<evidence type="ECO:0000313" key="3">
    <source>
        <dbReference type="Proteomes" id="UP000682733"/>
    </source>
</evidence>
<feature type="non-terminal residue" evidence="2">
    <location>
        <position position="1"/>
    </location>
</feature>
<dbReference type="EMBL" id="CAJNOK010004145">
    <property type="protein sequence ID" value="CAF0927350.1"/>
    <property type="molecule type" value="Genomic_DNA"/>
</dbReference>
<dbReference type="Proteomes" id="UP000682733">
    <property type="component" value="Unassembled WGS sequence"/>
</dbReference>
<gene>
    <name evidence="1" type="ORF">OVA965_LOCUS10957</name>
    <name evidence="2" type="ORF">TMI583_LOCUS10951</name>
</gene>
<protein>
    <submittedName>
        <fullName evidence="2">Uncharacterized protein</fullName>
    </submittedName>
</protein>
<proteinExistence type="predicted"/>
<reference evidence="2" key="1">
    <citation type="submission" date="2021-02" db="EMBL/GenBank/DDBJ databases">
        <authorList>
            <person name="Nowell W R."/>
        </authorList>
    </citation>
    <scope>NUCLEOTIDE SEQUENCE</scope>
</reference>
<organism evidence="2 3">
    <name type="scientific">Didymodactylos carnosus</name>
    <dbReference type="NCBI Taxonomy" id="1234261"/>
    <lineage>
        <taxon>Eukaryota</taxon>
        <taxon>Metazoa</taxon>
        <taxon>Spiralia</taxon>
        <taxon>Gnathifera</taxon>
        <taxon>Rotifera</taxon>
        <taxon>Eurotatoria</taxon>
        <taxon>Bdelloidea</taxon>
        <taxon>Philodinida</taxon>
        <taxon>Philodinidae</taxon>
        <taxon>Didymodactylos</taxon>
    </lineage>
</organism>
<comment type="caution">
    <text evidence="2">The sequence shown here is derived from an EMBL/GenBank/DDBJ whole genome shotgun (WGS) entry which is preliminary data.</text>
</comment>
<dbReference type="Proteomes" id="UP000677228">
    <property type="component" value="Unassembled WGS sequence"/>
</dbReference>
<evidence type="ECO:0000313" key="1">
    <source>
        <dbReference type="EMBL" id="CAF0927350.1"/>
    </source>
</evidence>
<accession>A0A8S2I108</accession>
<dbReference type="EMBL" id="CAJOBA010004146">
    <property type="protein sequence ID" value="CAF3704255.1"/>
    <property type="molecule type" value="Genomic_DNA"/>
</dbReference>
<dbReference type="AlphaFoldDB" id="A0A8S2I108"/>
<sequence>RIEKAGRGNLFVLALCDDKPLPSVPVRIQPLSASTSKIILNPPTVGKYSVYAAYRNIPVNGK</sequence>
<evidence type="ECO:0000313" key="2">
    <source>
        <dbReference type="EMBL" id="CAF3704255.1"/>
    </source>
</evidence>
<name>A0A8S2I108_9BILA</name>